<dbReference type="Proteomes" id="UP000677054">
    <property type="component" value="Unassembled WGS sequence"/>
</dbReference>
<dbReference type="EMBL" id="LR901373">
    <property type="protein sequence ID" value="CAD7248467.1"/>
    <property type="molecule type" value="Genomic_DNA"/>
</dbReference>
<feature type="non-terminal residue" evidence="7">
    <location>
        <position position="309"/>
    </location>
</feature>
<evidence type="ECO:0000256" key="5">
    <source>
        <dbReference type="SAM" id="Phobius"/>
    </source>
</evidence>
<protein>
    <recommendedName>
        <fullName evidence="6">Major facilitator superfamily (MFS) profile domain-containing protein</fullName>
    </recommendedName>
</protein>
<evidence type="ECO:0000256" key="3">
    <source>
        <dbReference type="ARBA" id="ARBA00022989"/>
    </source>
</evidence>
<accession>A0A7R8XJX1</accession>
<feature type="transmembrane region" description="Helical" evidence="5">
    <location>
        <begin position="153"/>
        <end position="174"/>
    </location>
</feature>
<reference evidence="7" key="1">
    <citation type="submission" date="2020-11" db="EMBL/GenBank/DDBJ databases">
        <authorList>
            <person name="Tran Van P."/>
        </authorList>
    </citation>
    <scope>NUCLEOTIDE SEQUENCE</scope>
</reference>
<sequence>MTFLGTIGGLVAGFTVGFTSVALPSLEKDENAPFTLTSQSKAWFVSMVSLAQLLGGLVAALIAKHWSRKWLLIALLIPIFASWLMIAYPLNLSMFMIGRGLTGFFFGIRTPISQLYIAEIAHKDRRGLLASCTVIALTFATMLTYILGTFMEWRALALTLGIIPVALIPLVLFVPESPTFLLLHKRHEEAATALRKLRGPHYDITMEMDQVIKHIKESQETRSHFRDIFQWNYLKPVGLLMDHVGRKRLTIISSFLMTFAHFGFGLYYYFLDNELYMETLKSLYWVPIVTLCLFVAGFSLGMSAVVFVL</sequence>
<dbReference type="PROSITE" id="PS50850">
    <property type="entry name" value="MFS"/>
    <property type="match status" value="1"/>
</dbReference>
<name>A0A7R8XJX1_9CRUS</name>
<dbReference type="AlphaFoldDB" id="A0A7R8XJX1"/>
<keyword evidence="4 5" id="KW-0472">Membrane</keyword>
<dbReference type="InterPro" id="IPR005828">
    <property type="entry name" value="MFS_sugar_transport-like"/>
</dbReference>
<dbReference type="PROSITE" id="PS00216">
    <property type="entry name" value="SUGAR_TRANSPORT_1"/>
    <property type="match status" value="1"/>
</dbReference>
<dbReference type="InterPro" id="IPR036259">
    <property type="entry name" value="MFS_trans_sf"/>
</dbReference>
<dbReference type="InterPro" id="IPR003663">
    <property type="entry name" value="Sugar/inositol_transpt"/>
</dbReference>
<dbReference type="InterPro" id="IPR050549">
    <property type="entry name" value="MFS_Trehalose_Transporter"/>
</dbReference>
<dbReference type="Gene3D" id="1.20.1250.20">
    <property type="entry name" value="MFS general substrate transporter like domains"/>
    <property type="match status" value="2"/>
</dbReference>
<dbReference type="Pfam" id="PF00083">
    <property type="entry name" value="Sugar_tr"/>
    <property type="match status" value="2"/>
</dbReference>
<evidence type="ECO:0000256" key="2">
    <source>
        <dbReference type="ARBA" id="ARBA00022692"/>
    </source>
</evidence>
<dbReference type="PANTHER" id="PTHR48021">
    <property type="match status" value="1"/>
</dbReference>
<dbReference type="GO" id="GO:0022857">
    <property type="term" value="F:transmembrane transporter activity"/>
    <property type="evidence" value="ECO:0007669"/>
    <property type="project" value="InterPro"/>
</dbReference>
<feature type="transmembrane region" description="Helical" evidence="5">
    <location>
        <begin position="249"/>
        <end position="270"/>
    </location>
</feature>
<feature type="transmembrane region" description="Helical" evidence="5">
    <location>
        <begin position="43"/>
        <end position="63"/>
    </location>
</feature>
<dbReference type="PROSITE" id="PS00217">
    <property type="entry name" value="SUGAR_TRANSPORT_2"/>
    <property type="match status" value="1"/>
</dbReference>
<feature type="transmembrane region" description="Helical" evidence="5">
    <location>
        <begin position="282"/>
        <end position="308"/>
    </location>
</feature>
<comment type="subcellular location">
    <subcellularLocation>
        <location evidence="1">Membrane</location>
        <topology evidence="1">Multi-pass membrane protein</topology>
    </subcellularLocation>
</comment>
<feature type="transmembrane region" description="Helical" evidence="5">
    <location>
        <begin position="128"/>
        <end position="147"/>
    </location>
</feature>
<dbReference type="PRINTS" id="PR00171">
    <property type="entry name" value="SUGRTRNSPORT"/>
</dbReference>
<evidence type="ECO:0000256" key="4">
    <source>
        <dbReference type="ARBA" id="ARBA00023136"/>
    </source>
</evidence>
<evidence type="ECO:0000313" key="7">
    <source>
        <dbReference type="EMBL" id="CAD7248467.1"/>
    </source>
</evidence>
<feature type="transmembrane region" description="Helical" evidence="5">
    <location>
        <begin position="70"/>
        <end position="90"/>
    </location>
</feature>
<organism evidence="7">
    <name type="scientific">Darwinula stevensoni</name>
    <dbReference type="NCBI Taxonomy" id="69355"/>
    <lineage>
        <taxon>Eukaryota</taxon>
        <taxon>Metazoa</taxon>
        <taxon>Ecdysozoa</taxon>
        <taxon>Arthropoda</taxon>
        <taxon>Crustacea</taxon>
        <taxon>Oligostraca</taxon>
        <taxon>Ostracoda</taxon>
        <taxon>Podocopa</taxon>
        <taxon>Podocopida</taxon>
        <taxon>Darwinulocopina</taxon>
        <taxon>Darwinuloidea</taxon>
        <taxon>Darwinulidae</taxon>
        <taxon>Darwinula</taxon>
    </lineage>
</organism>
<keyword evidence="3 5" id="KW-1133">Transmembrane helix</keyword>
<gene>
    <name evidence="7" type="ORF">DSTB1V02_LOCUS8279</name>
</gene>
<dbReference type="InterPro" id="IPR020846">
    <property type="entry name" value="MFS_dom"/>
</dbReference>
<dbReference type="EMBL" id="CAJPEV010001856">
    <property type="protein sequence ID" value="CAG0894628.1"/>
    <property type="molecule type" value="Genomic_DNA"/>
</dbReference>
<evidence type="ECO:0000313" key="8">
    <source>
        <dbReference type="Proteomes" id="UP000677054"/>
    </source>
</evidence>
<dbReference type="InterPro" id="IPR005829">
    <property type="entry name" value="Sugar_transporter_CS"/>
</dbReference>
<feature type="domain" description="Major facilitator superfamily (MFS) profile" evidence="6">
    <location>
        <begin position="1"/>
        <end position="309"/>
    </location>
</feature>
<evidence type="ECO:0000259" key="6">
    <source>
        <dbReference type="PROSITE" id="PS50850"/>
    </source>
</evidence>
<keyword evidence="8" id="KW-1185">Reference proteome</keyword>
<dbReference type="OrthoDB" id="6133115at2759"/>
<keyword evidence="2 5" id="KW-0812">Transmembrane</keyword>
<feature type="transmembrane region" description="Helical" evidence="5">
    <location>
        <begin position="96"/>
        <end position="116"/>
    </location>
</feature>
<dbReference type="SUPFAM" id="SSF103473">
    <property type="entry name" value="MFS general substrate transporter"/>
    <property type="match status" value="1"/>
</dbReference>
<proteinExistence type="predicted"/>
<evidence type="ECO:0000256" key="1">
    <source>
        <dbReference type="ARBA" id="ARBA00004141"/>
    </source>
</evidence>
<dbReference type="GO" id="GO:0016020">
    <property type="term" value="C:membrane"/>
    <property type="evidence" value="ECO:0007669"/>
    <property type="project" value="UniProtKB-SubCell"/>
</dbReference>
<dbReference type="PANTHER" id="PTHR48021:SF1">
    <property type="entry name" value="GH07001P-RELATED"/>
    <property type="match status" value="1"/>
</dbReference>